<evidence type="ECO:0000256" key="2">
    <source>
        <dbReference type="ARBA" id="ARBA00023002"/>
    </source>
</evidence>
<dbReference type="SMART" id="SM00421">
    <property type="entry name" value="HTH_LUXR"/>
    <property type="match status" value="1"/>
</dbReference>
<protein>
    <submittedName>
        <fullName evidence="4">SDR family oxidoreductase</fullName>
    </submittedName>
</protein>
<feature type="domain" description="HTH luxR-type" evidence="3">
    <location>
        <begin position="166"/>
        <end position="233"/>
    </location>
</feature>
<name>A0ABW3VKQ1_9PSEU</name>
<evidence type="ECO:0000256" key="1">
    <source>
        <dbReference type="ARBA" id="ARBA00006484"/>
    </source>
</evidence>
<dbReference type="PROSITE" id="PS50043">
    <property type="entry name" value="HTH_LUXR_2"/>
    <property type="match status" value="1"/>
</dbReference>
<dbReference type="PANTHER" id="PTHR24321:SF8">
    <property type="entry name" value="ESTRADIOL 17-BETA-DEHYDROGENASE 8-RELATED"/>
    <property type="match status" value="1"/>
</dbReference>
<dbReference type="Gene3D" id="3.40.50.720">
    <property type="entry name" value="NAD(P)-binding Rossmann-like Domain"/>
    <property type="match status" value="1"/>
</dbReference>
<dbReference type="InterPro" id="IPR002347">
    <property type="entry name" value="SDR_fam"/>
</dbReference>
<dbReference type="CDD" id="cd05233">
    <property type="entry name" value="SDR_c"/>
    <property type="match status" value="1"/>
</dbReference>
<keyword evidence="5" id="KW-1185">Reference proteome</keyword>
<dbReference type="RefSeq" id="WP_346091784.1">
    <property type="nucleotide sequence ID" value="NZ_BAABKS010000039.1"/>
</dbReference>
<reference evidence="5" key="1">
    <citation type="journal article" date="2019" name="Int. J. Syst. Evol. Microbiol.">
        <title>The Global Catalogue of Microorganisms (GCM) 10K type strain sequencing project: providing services to taxonomists for standard genome sequencing and annotation.</title>
        <authorList>
            <consortium name="The Broad Institute Genomics Platform"/>
            <consortium name="The Broad Institute Genome Sequencing Center for Infectious Disease"/>
            <person name="Wu L."/>
            <person name="Ma J."/>
        </authorList>
    </citation>
    <scope>NUCLEOTIDE SEQUENCE [LARGE SCALE GENOMIC DNA]</scope>
    <source>
        <strain evidence="5">CCUG 49018</strain>
    </source>
</reference>
<evidence type="ECO:0000259" key="3">
    <source>
        <dbReference type="PROSITE" id="PS50043"/>
    </source>
</evidence>
<dbReference type="InterPro" id="IPR000792">
    <property type="entry name" value="Tscrpt_reg_LuxR_C"/>
</dbReference>
<accession>A0ABW3VKQ1</accession>
<dbReference type="Proteomes" id="UP001597182">
    <property type="component" value="Unassembled WGS sequence"/>
</dbReference>
<organism evidence="4 5">
    <name type="scientific">Pseudonocardia benzenivorans</name>
    <dbReference type="NCBI Taxonomy" id="228005"/>
    <lineage>
        <taxon>Bacteria</taxon>
        <taxon>Bacillati</taxon>
        <taxon>Actinomycetota</taxon>
        <taxon>Actinomycetes</taxon>
        <taxon>Pseudonocardiales</taxon>
        <taxon>Pseudonocardiaceae</taxon>
        <taxon>Pseudonocardia</taxon>
    </lineage>
</organism>
<sequence>MYGAAQRFFVLRRSGRASEASDDLYAAAAAYPRLVTLRCGIALLHASTGRRADAAAELDALTADDCAAIPFDALRMSALTQLAETAVLLAHRPAAAALRRALTPHSGTLVLQGLVVWMGAVDHSLGTVAAVLGDEADARRLLDRAVRRHQEWGAPVLEAASRRALRTATAPALTEREREILDLVAGGSANKEIARRLGISVHTVERHVANGYSFVGLDEGRLKDAVAELGAPHGCAVAEVTDEAAVVEAIGAATATLGGPLDVLFSNAGISGAVSGVVDYPSEIFSLTLAVHVTGAFHMIKHSLPVMNDGGSIVITSSVVGLMGFGGLCGYISAKHAQVGLMRAVATEVAPRRIRVNTLHPGPTSTAFQDEIEMAATGLDQAAAAAVFDDLLPLKRHAVPEEIAAAVVYLASDESSFVTRTTLAVDGGLAG</sequence>
<evidence type="ECO:0000313" key="5">
    <source>
        <dbReference type="Proteomes" id="UP001597182"/>
    </source>
</evidence>
<gene>
    <name evidence="4" type="ORF">ACFQ34_18150</name>
</gene>
<dbReference type="InterPro" id="IPR036291">
    <property type="entry name" value="NAD(P)-bd_dom_sf"/>
</dbReference>
<keyword evidence="2" id="KW-0560">Oxidoreductase</keyword>
<comment type="caution">
    <text evidence="4">The sequence shown here is derived from an EMBL/GenBank/DDBJ whole genome shotgun (WGS) entry which is preliminary data.</text>
</comment>
<dbReference type="PRINTS" id="PR00081">
    <property type="entry name" value="GDHRDH"/>
</dbReference>
<dbReference type="PANTHER" id="PTHR24321">
    <property type="entry name" value="DEHYDROGENASES, SHORT CHAIN"/>
    <property type="match status" value="1"/>
</dbReference>
<dbReference type="PRINTS" id="PR00038">
    <property type="entry name" value="HTHLUXR"/>
</dbReference>
<dbReference type="Pfam" id="PF13561">
    <property type="entry name" value="adh_short_C2"/>
    <property type="match status" value="1"/>
</dbReference>
<dbReference type="PRINTS" id="PR00080">
    <property type="entry name" value="SDRFAMILY"/>
</dbReference>
<comment type="similarity">
    <text evidence="1">Belongs to the short-chain dehydrogenases/reductases (SDR) family.</text>
</comment>
<dbReference type="SUPFAM" id="SSF51735">
    <property type="entry name" value="NAD(P)-binding Rossmann-fold domains"/>
    <property type="match status" value="1"/>
</dbReference>
<proteinExistence type="inferred from homology"/>
<dbReference type="EMBL" id="JBHTMB010000151">
    <property type="protein sequence ID" value="MFD1235213.1"/>
    <property type="molecule type" value="Genomic_DNA"/>
</dbReference>
<evidence type="ECO:0000313" key="4">
    <source>
        <dbReference type="EMBL" id="MFD1235213.1"/>
    </source>
</evidence>